<dbReference type="Pfam" id="PF01272">
    <property type="entry name" value="GreA_GreB"/>
    <property type="match status" value="1"/>
</dbReference>
<dbReference type="GO" id="GO:0003677">
    <property type="term" value="F:DNA binding"/>
    <property type="evidence" value="ECO:0007669"/>
    <property type="project" value="UniProtKB-UniRule"/>
</dbReference>
<keyword evidence="7" id="KW-0648">Protein biosynthesis</keyword>
<reference evidence="7 8" key="1">
    <citation type="submission" date="2017-08" db="EMBL/GenBank/DDBJ databases">
        <title>Fine stratification of microbial communities through a metagenomic profile of the photic zone.</title>
        <authorList>
            <person name="Haro-Moreno J.M."/>
            <person name="Lopez-Perez M."/>
            <person name="De La Torre J."/>
            <person name="Picazo A."/>
            <person name="Camacho A."/>
            <person name="Rodriguez-Valera F."/>
        </authorList>
    </citation>
    <scope>NUCLEOTIDE SEQUENCE [LARGE SCALE GENOMIC DNA]</scope>
    <source>
        <strain evidence="7">MED-G24</strain>
    </source>
</reference>
<dbReference type="Gene3D" id="3.10.50.30">
    <property type="entry name" value="Transcription elongation factor, GreA/GreB, C-terminal domain"/>
    <property type="match status" value="1"/>
</dbReference>
<dbReference type="InterPro" id="IPR028624">
    <property type="entry name" value="Tscrpt_elong_fac_GreA/B"/>
</dbReference>
<dbReference type="InterPro" id="IPR036805">
    <property type="entry name" value="Tscrpt_elong_fac_GreA/B_N_sf"/>
</dbReference>
<dbReference type="InterPro" id="IPR001437">
    <property type="entry name" value="Tscrpt_elong_fac_GreA/B_C"/>
</dbReference>
<dbReference type="SUPFAM" id="SSF46557">
    <property type="entry name" value="GreA transcript cleavage protein, N-terminal domain"/>
    <property type="match status" value="1"/>
</dbReference>
<keyword evidence="2 4" id="KW-0238">DNA-binding</keyword>
<evidence type="ECO:0000256" key="3">
    <source>
        <dbReference type="ARBA" id="ARBA00023163"/>
    </source>
</evidence>
<evidence type="ECO:0000313" key="8">
    <source>
        <dbReference type="Proteomes" id="UP000219327"/>
    </source>
</evidence>
<dbReference type="GO" id="GO:0003746">
    <property type="term" value="F:translation elongation factor activity"/>
    <property type="evidence" value="ECO:0007669"/>
    <property type="project" value="UniProtKB-KW"/>
</dbReference>
<keyword evidence="7" id="KW-0251">Elongation factor</keyword>
<dbReference type="PROSITE" id="PS00829">
    <property type="entry name" value="GREAB_1"/>
    <property type="match status" value="1"/>
</dbReference>
<dbReference type="Proteomes" id="UP000219327">
    <property type="component" value="Unassembled WGS sequence"/>
</dbReference>
<dbReference type="FunFam" id="3.10.50.30:FF:000001">
    <property type="entry name" value="Transcription elongation factor GreA"/>
    <property type="match status" value="1"/>
</dbReference>
<feature type="domain" description="Transcription elongation factor GreA/GreB C-terminal" evidence="5">
    <location>
        <begin position="83"/>
        <end position="156"/>
    </location>
</feature>
<dbReference type="PROSITE" id="PS00830">
    <property type="entry name" value="GREAB_2"/>
    <property type="match status" value="1"/>
</dbReference>
<comment type="caution">
    <text evidence="7">The sequence shown here is derived from an EMBL/GenBank/DDBJ whole genome shotgun (WGS) entry which is preliminary data.</text>
</comment>
<dbReference type="Gene3D" id="1.10.287.180">
    <property type="entry name" value="Transcription elongation factor, GreA/GreB, N-terminal domain"/>
    <property type="match status" value="1"/>
</dbReference>
<organism evidence="7 8">
    <name type="scientific">OM182 bacterium MED-G24</name>
    <dbReference type="NCBI Taxonomy" id="1986255"/>
    <lineage>
        <taxon>Bacteria</taxon>
        <taxon>Pseudomonadati</taxon>
        <taxon>Pseudomonadota</taxon>
        <taxon>Gammaproteobacteria</taxon>
        <taxon>OMG group</taxon>
        <taxon>OM182 clade</taxon>
    </lineage>
</organism>
<dbReference type="HAMAP" id="MF_00105">
    <property type="entry name" value="GreA_GreB"/>
    <property type="match status" value="1"/>
</dbReference>
<dbReference type="EMBL" id="NTKD01000041">
    <property type="protein sequence ID" value="PDH38029.1"/>
    <property type="molecule type" value="Genomic_DNA"/>
</dbReference>
<evidence type="ECO:0000256" key="2">
    <source>
        <dbReference type="ARBA" id="ARBA00023125"/>
    </source>
</evidence>
<dbReference type="AlphaFoldDB" id="A0A2A5WNH8"/>
<dbReference type="GO" id="GO:0032784">
    <property type="term" value="P:regulation of DNA-templated transcription elongation"/>
    <property type="evidence" value="ECO:0007669"/>
    <property type="project" value="UniProtKB-UniRule"/>
</dbReference>
<dbReference type="GO" id="GO:0070063">
    <property type="term" value="F:RNA polymerase binding"/>
    <property type="evidence" value="ECO:0007669"/>
    <property type="project" value="InterPro"/>
</dbReference>
<dbReference type="NCBIfam" id="NF002506">
    <property type="entry name" value="PRK01885.1"/>
    <property type="match status" value="1"/>
</dbReference>
<dbReference type="InterPro" id="IPR022691">
    <property type="entry name" value="Tscrpt_elong_fac_GreA/B_N"/>
</dbReference>
<protein>
    <recommendedName>
        <fullName evidence="4">Transcription elongation factor GreB</fullName>
    </recommendedName>
    <alternativeName>
        <fullName evidence="4">Transcript cleavage factor GreB</fullName>
    </alternativeName>
</protein>
<evidence type="ECO:0000259" key="6">
    <source>
        <dbReference type="Pfam" id="PF03449"/>
    </source>
</evidence>
<dbReference type="GO" id="GO:0006354">
    <property type="term" value="P:DNA-templated transcription elongation"/>
    <property type="evidence" value="ECO:0007669"/>
    <property type="project" value="TreeGrafter"/>
</dbReference>
<proteinExistence type="inferred from homology"/>
<dbReference type="PANTHER" id="PTHR30437">
    <property type="entry name" value="TRANSCRIPTION ELONGATION FACTOR GREA"/>
    <property type="match status" value="1"/>
</dbReference>
<dbReference type="InterPro" id="IPR036953">
    <property type="entry name" value="GreA/GreB_C_sf"/>
</dbReference>
<dbReference type="FunFam" id="1.10.287.180:FF:000001">
    <property type="entry name" value="Transcription elongation factor GreA"/>
    <property type="match status" value="1"/>
</dbReference>
<name>A0A2A5WNH8_9GAMM</name>
<keyword evidence="1 4" id="KW-0805">Transcription regulation</keyword>
<comment type="function">
    <text evidence="4">Necessary for efficient RNA polymerase transcription elongation past template-encoded arresting sites. The arresting sites in DNA have the property of trapping a certain fraction of elongating RNA polymerases that pass through, resulting in locked ternary complexes. Cleavage of the nascent transcript by cleavage factors such as GreA or GreB allows the resumption of elongation from the new 3'terminus. GreB releases sequences of up to 9 nucleotides in length.</text>
</comment>
<dbReference type="InterPro" id="IPR006358">
    <property type="entry name" value="Tscrpt_elong_fac_GreB"/>
</dbReference>
<feature type="domain" description="Transcription elongation factor GreA/GreB N-terminal" evidence="6">
    <location>
        <begin position="6"/>
        <end position="75"/>
    </location>
</feature>
<sequence>MPGKIHITPDGAQALRTELSTLWRVTRPEVTQAVKEAAALGDRSENADYIYGKKRLREIDKRIRYLQKRLDDLEVVDRIPTETDRVFFGAWVRLEDESGQESTLRIVGVDELDLDKGWISLASPMAKSLLGRYEDDDVLVRRPAGDTTMHIVEVSYTPL</sequence>
<dbReference type="HAMAP" id="MF_00930">
    <property type="entry name" value="GreB"/>
    <property type="match status" value="1"/>
</dbReference>
<dbReference type="PANTHER" id="PTHR30437:SF6">
    <property type="entry name" value="TRANSCRIPTION ELONGATION FACTOR GREB"/>
    <property type="match status" value="1"/>
</dbReference>
<evidence type="ECO:0000313" key="7">
    <source>
        <dbReference type="EMBL" id="PDH38029.1"/>
    </source>
</evidence>
<dbReference type="InterPro" id="IPR018151">
    <property type="entry name" value="TF_GreA/GreB_CS"/>
</dbReference>
<dbReference type="NCBIfam" id="TIGR01461">
    <property type="entry name" value="greB"/>
    <property type="match status" value="1"/>
</dbReference>
<dbReference type="SUPFAM" id="SSF54534">
    <property type="entry name" value="FKBP-like"/>
    <property type="match status" value="1"/>
</dbReference>
<gene>
    <name evidence="4" type="primary">greB</name>
    <name evidence="7" type="ORF">CNE99_07460</name>
</gene>
<evidence type="ECO:0000259" key="5">
    <source>
        <dbReference type="Pfam" id="PF01272"/>
    </source>
</evidence>
<keyword evidence="3 4" id="KW-0804">Transcription</keyword>
<accession>A0A2A5WNH8</accession>
<evidence type="ECO:0000256" key="4">
    <source>
        <dbReference type="HAMAP-Rule" id="MF_00930"/>
    </source>
</evidence>
<dbReference type="InterPro" id="IPR023459">
    <property type="entry name" value="Tscrpt_elong_fac_GreA/B_fam"/>
</dbReference>
<comment type="similarity">
    <text evidence="4">Belongs to the GreA/GreB family. GreB subfamily.</text>
</comment>
<dbReference type="Pfam" id="PF03449">
    <property type="entry name" value="GreA_GreB_N"/>
    <property type="match status" value="1"/>
</dbReference>
<dbReference type="PIRSF" id="PIRSF006092">
    <property type="entry name" value="GreA_GreB"/>
    <property type="match status" value="1"/>
</dbReference>
<evidence type="ECO:0000256" key="1">
    <source>
        <dbReference type="ARBA" id="ARBA00023015"/>
    </source>
</evidence>